<name>A0A7W7ST69_9ACTN</name>
<evidence type="ECO:0000256" key="5">
    <source>
        <dbReference type="ARBA" id="ARBA00022741"/>
    </source>
</evidence>
<dbReference type="InterPro" id="IPR050482">
    <property type="entry name" value="Sensor_HK_TwoCompSys"/>
</dbReference>
<dbReference type="Pfam" id="PF23539">
    <property type="entry name" value="DUF7134"/>
    <property type="match status" value="1"/>
</dbReference>
<accession>A0A7W7ST69</accession>
<evidence type="ECO:0000259" key="10">
    <source>
        <dbReference type="Pfam" id="PF07730"/>
    </source>
</evidence>
<dbReference type="Gene3D" id="3.30.565.10">
    <property type="entry name" value="Histidine kinase-like ATPase, C-terminal domain"/>
    <property type="match status" value="1"/>
</dbReference>
<dbReference type="RefSeq" id="WP_184535749.1">
    <property type="nucleotide sequence ID" value="NZ_JACHJW010000001.1"/>
</dbReference>
<feature type="domain" description="Signal transduction histidine kinase subgroup 3 dimerisation and phosphoacceptor" evidence="10">
    <location>
        <begin position="189"/>
        <end position="255"/>
    </location>
</feature>
<reference evidence="12 13" key="1">
    <citation type="submission" date="2020-08" db="EMBL/GenBank/DDBJ databases">
        <title>Sequencing the genomes of 1000 actinobacteria strains.</title>
        <authorList>
            <person name="Klenk H.-P."/>
        </authorList>
    </citation>
    <scope>NUCLEOTIDE SEQUENCE [LARGE SCALE GENOMIC DNA]</scope>
    <source>
        <strain evidence="12 13">DSM 45886</strain>
    </source>
</reference>
<feature type="transmembrane region" description="Helical" evidence="9">
    <location>
        <begin position="86"/>
        <end position="102"/>
    </location>
</feature>
<dbReference type="AlphaFoldDB" id="A0A7W7ST69"/>
<dbReference type="EC" id="2.7.13.3" evidence="2"/>
<dbReference type="InterPro" id="IPR055558">
    <property type="entry name" value="DUF7134"/>
</dbReference>
<keyword evidence="8" id="KW-0902">Two-component regulatory system</keyword>
<feature type="transmembrane region" description="Helical" evidence="9">
    <location>
        <begin position="12"/>
        <end position="30"/>
    </location>
</feature>
<feature type="transmembrane region" description="Helical" evidence="9">
    <location>
        <begin position="135"/>
        <end position="153"/>
    </location>
</feature>
<keyword evidence="3" id="KW-0597">Phosphoprotein</keyword>
<keyword evidence="9" id="KW-0812">Transmembrane</keyword>
<sequence length="435" mass="45916">MTRRNLTIDAGVAGLVFGATLALLAARGFGSPYPGARGLDVTGVVLAAFASLPLAVRRIRALTAYLVIAVATLVLLWLGYSLDGPFGVAVATYGVSVAYSGDRRRARRAVAMLAIVGFLVAVAVGYAAAGLSGRAMVTLLLVWPAFFVGLWIAGDRTRLRQERIAALAERARRADREAQRERRLAAARERTRIARELHDSAGHAINVILVQAGAARLLHDRDPERSRAAIGAIEQVARNMIGEIDRLVGALREDDGTDGSSVPADPSALDELLGQYEAAGLQITADVSGTRGVLPPSVAWAAYRILQEALTNAVRHGTGTADVAIEFGPEAVEIAVANPVRRGGDADRLGAEGAVGRAGHGIVGMRERALLLGGTLDVAGDRRSFRLAARLPHARPAEGFRSAAPVRLAAELRPVGELRPFGELRDDAGRREVAS</sequence>
<dbReference type="GO" id="GO:0046983">
    <property type="term" value="F:protein dimerization activity"/>
    <property type="evidence" value="ECO:0007669"/>
    <property type="project" value="InterPro"/>
</dbReference>
<dbReference type="PANTHER" id="PTHR24421:SF10">
    <property type="entry name" value="NITRATE_NITRITE SENSOR PROTEIN NARQ"/>
    <property type="match status" value="1"/>
</dbReference>
<dbReference type="Gene3D" id="1.20.5.1930">
    <property type="match status" value="1"/>
</dbReference>
<keyword evidence="13" id="KW-1185">Reference proteome</keyword>
<dbReference type="SUPFAM" id="SSF55874">
    <property type="entry name" value="ATPase domain of HSP90 chaperone/DNA topoisomerase II/histidine kinase"/>
    <property type="match status" value="1"/>
</dbReference>
<evidence type="ECO:0000256" key="1">
    <source>
        <dbReference type="ARBA" id="ARBA00000085"/>
    </source>
</evidence>
<feature type="transmembrane region" description="Helical" evidence="9">
    <location>
        <begin position="109"/>
        <end position="129"/>
    </location>
</feature>
<evidence type="ECO:0000256" key="6">
    <source>
        <dbReference type="ARBA" id="ARBA00022777"/>
    </source>
</evidence>
<feature type="domain" description="DUF7134" evidence="11">
    <location>
        <begin position="3"/>
        <end position="161"/>
    </location>
</feature>
<evidence type="ECO:0000313" key="12">
    <source>
        <dbReference type="EMBL" id="MBB4959907.1"/>
    </source>
</evidence>
<feature type="transmembrane region" description="Helical" evidence="9">
    <location>
        <begin position="36"/>
        <end position="55"/>
    </location>
</feature>
<dbReference type="Proteomes" id="UP000578819">
    <property type="component" value="Unassembled WGS sequence"/>
</dbReference>
<dbReference type="InterPro" id="IPR036890">
    <property type="entry name" value="HATPase_C_sf"/>
</dbReference>
<comment type="caution">
    <text evidence="12">The sequence shown here is derived from an EMBL/GenBank/DDBJ whole genome shotgun (WGS) entry which is preliminary data.</text>
</comment>
<evidence type="ECO:0000256" key="9">
    <source>
        <dbReference type="SAM" id="Phobius"/>
    </source>
</evidence>
<keyword evidence="5" id="KW-0547">Nucleotide-binding</keyword>
<dbReference type="GO" id="GO:0005524">
    <property type="term" value="F:ATP binding"/>
    <property type="evidence" value="ECO:0007669"/>
    <property type="project" value="UniProtKB-KW"/>
</dbReference>
<keyword evidence="7" id="KW-0067">ATP-binding</keyword>
<proteinExistence type="predicted"/>
<evidence type="ECO:0000256" key="2">
    <source>
        <dbReference type="ARBA" id="ARBA00012438"/>
    </source>
</evidence>
<dbReference type="CDD" id="cd16917">
    <property type="entry name" value="HATPase_UhpB-NarQ-NarX-like"/>
    <property type="match status" value="1"/>
</dbReference>
<dbReference type="PANTHER" id="PTHR24421">
    <property type="entry name" value="NITRATE/NITRITE SENSOR PROTEIN NARX-RELATED"/>
    <property type="match status" value="1"/>
</dbReference>
<organism evidence="12 13">
    <name type="scientific">Micromonospora polyrhachis</name>
    <dbReference type="NCBI Taxonomy" id="1282883"/>
    <lineage>
        <taxon>Bacteria</taxon>
        <taxon>Bacillati</taxon>
        <taxon>Actinomycetota</taxon>
        <taxon>Actinomycetes</taxon>
        <taxon>Micromonosporales</taxon>
        <taxon>Micromonosporaceae</taxon>
        <taxon>Micromonospora</taxon>
    </lineage>
</organism>
<evidence type="ECO:0000256" key="8">
    <source>
        <dbReference type="ARBA" id="ARBA00023012"/>
    </source>
</evidence>
<evidence type="ECO:0000313" key="13">
    <source>
        <dbReference type="Proteomes" id="UP000578819"/>
    </source>
</evidence>
<protein>
    <recommendedName>
        <fullName evidence="2">histidine kinase</fullName>
        <ecNumber evidence="2">2.7.13.3</ecNumber>
    </recommendedName>
</protein>
<evidence type="ECO:0000256" key="4">
    <source>
        <dbReference type="ARBA" id="ARBA00022679"/>
    </source>
</evidence>
<dbReference type="EMBL" id="JACHJW010000001">
    <property type="protein sequence ID" value="MBB4959907.1"/>
    <property type="molecule type" value="Genomic_DNA"/>
</dbReference>
<dbReference type="InterPro" id="IPR011712">
    <property type="entry name" value="Sig_transdc_His_kin_sub3_dim/P"/>
</dbReference>
<evidence type="ECO:0000259" key="11">
    <source>
        <dbReference type="Pfam" id="PF23539"/>
    </source>
</evidence>
<comment type="catalytic activity">
    <reaction evidence="1">
        <text>ATP + protein L-histidine = ADP + protein N-phospho-L-histidine.</text>
        <dbReference type="EC" id="2.7.13.3"/>
    </reaction>
</comment>
<keyword evidence="9" id="KW-1133">Transmembrane helix</keyword>
<gene>
    <name evidence="12" type="ORF">FHR38_003640</name>
</gene>
<evidence type="ECO:0000256" key="3">
    <source>
        <dbReference type="ARBA" id="ARBA00022553"/>
    </source>
</evidence>
<evidence type="ECO:0000256" key="7">
    <source>
        <dbReference type="ARBA" id="ARBA00022840"/>
    </source>
</evidence>
<keyword evidence="9" id="KW-0472">Membrane</keyword>
<dbReference type="GO" id="GO:0016020">
    <property type="term" value="C:membrane"/>
    <property type="evidence" value="ECO:0007669"/>
    <property type="project" value="InterPro"/>
</dbReference>
<dbReference type="GO" id="GO:0000155">
    <property type="term" value="F:phosphorelay sensor kinase activity"/>
    <property type="evidence" value="ECO:0007669"/>
    <property type="project" value="InterPro"/>
</dbReference>
<dbReference type="Pfam" id="PF07730">
    <property type="entry name" value="HisKA_3"/>
    <property type="match status" value="1"/>
</dbReference>
<keyword evidence="4" id="KW-0808">Transferase</keyword>
<keyword evidence="6 12" id="KW-0418">Kinase</keyword>
<feature type="transmembrane region" description="Helical" evidence="9">
    <location>
        <begin position="62"/>
        <end position="80"/>
    </location>
</feature>